<organism evidence="1">
    <name type="scientific">Rhizophora mucronata</name>
    <name type="common">Asiatic mangrove</name>
    <dbReference type="NCBI Taxonomy" id="61149"/>
    <lineage>
        <taxon>Eukaryota</taxon>
        <taxon>Viridiplantae</taxon>
        <taxon>Streptophyta</taxon>
        <taxon>Embryophyta</taxon>
        <taxon>Tracheophyta</taxon>
        <taxon>Spermatophyta</taxon>
        <taxon>Magnoliopsida</taxon>
        <taxon>eudicotyledons</taxon>
        <taxon>Gunneridae</taxon>
        <taxon>Pentapetalae</taxon>
        <taxon>rosids</taxon>
        <taxon>fabids</taxon>
        <taxon>Malpighiales</taxon>
        <taxon>Rhizophoraceae</taxon>
        <taxon>Rhizophora</taxon>
    </lineage>
</organism>
<evidence type="ECO:0000313" key="1">
    <source>
        <dbReference type="EMBL" id="MBX70035.1"/>
    </source>
</evidence>
<accession>A0A2P2QSW1</accession>
<proteinExistence type="predicted"/>
<dbReference type="EMBL" id="GGEC01089551">
    <property type="protein sequence ID" value="MBX70035.1"/>
    <property type="molecule type" value="Transcribed_RNA"/>
</dbReference>
<name>A0A2P2QSW1_RHIMU</name>
<sequence>MKSRANKLLKGITCKI</sequence>
<reference evidence="1" key="1">
    <citation type="submission" date="2018-02" db="EMBL/GenBank/DDBJ databases">
        <title>Rhizophora mucronata_Transcriptome.</title>
        <authorList>
            <person name="Meera S.P."/>
            <person name="Sreeshan A."/>
            <person name="Augustine A."/>
        </authorList>
    </citation>
    <scope>NUCLEOTIDE SEQUENCE</scope>
    <source>
        <tissue evidence="1">Leaf</tissue>
    </source>
</reference>
<protein>
    <submittedName>
        <fullName evidence="1">Uncharacterized protein</fullName>
    </submittedName>
</protein>
<dbReference type="AlphaFoldDB" id="A0A2P2QSW1"/>